<feature type="domain" description="CN hydrolase" evidence="2">
    <location>
        <begin position="1"/>
        <end position="111"/>
    </location>
</feature>
<evidence type="ECO:0000313" key="4">
    <source>
        <dbReference type="Proteomes" id="UP000236333"/>
    </source>
</evidence>
<dbReference type="PROSITE" id="PS50263">
    <property type="entry name" value="CN_HYDROLASE"/>
    <property type="match status" value="1"/>
</dbReference>
<name>A0A2J7ZYS0_9CHLO</name>
<dbReference type="Gene3D" id="3.60.110.10">
    <property type="entry name" value="Carbon-nitrogen hydrolase"/>
    <property type="match status" value="1"/>
</dbReference>
<evidence type="ECO:0000259" key="2">
    <source>
        <dbReference type="PROSITE" id="PS50263"/>
    </source>
</evidence>
<keyword evidence="4" id="KW-1185">Reference proteome</keyword>
<dbReference type="GO" id="GO:0033388">
    <property type="term" value="P:putrescine biosynthetic process from arginine"/>
    <property type="evidence" value="ECO:0007669"/>
    <property type="project" value="TreeGrafter"/>
</dbReference>
<dbReference type="AlphaFoldDB" id="A0A2J7ZYS0"/>
<dbReference type="EMBL" id="PGGS01000309">
    <property type="protein sequence ID" value="PNH05396.1"/>
    <property type="molecule type" value="Genomic_DNA"/>
</dbReference>
<proteinExistence type="predicted"/>
<dbReference type="Proteomes" id="UP000236333">
    <property type="component" value="Unassembled WGS sequence"/>
</dbReference>
<dbReference type="InterPro" id="IPR003010">
    <property type="entry name" value="C-N_Hydrolase"/>
</dbReference>
<evidence type="ECO:0000313" key="3">
    <source>
        <dbReference type="EMBL" id="PNH05396.1"/>
    </source>
</evidence>
<dbReference type="InterPro" id="IPR050345">
    <property type="entry name" value="Aliph_Amidase/BUP"/>
</dbReference>
<gene>
    <name evidence="3" type="ORF">TSOC_008358</name>
</gene>
<sequence length="143" mass="14955">MALQGAEVLLYPTAIGSEPHAPINSYMHWLRVQQGHAAANVMPLVASNRVGEEHLPGPGAGAPPNAYYGGSFIAGSQGEVMAQVGAKQLEHGHPDADPALVEGFVTATVDLDKVAVERAAWGVFRDRRPELYGCLATLGGSKA</sequence>
<dbReference type="InterPro" id="IPR036526">
    <property type="entry name" value="C-N_Hydrolase_sf"/>
</dbReference>
<dbReference type="Pfam" id="PF00795">
    <property type="entry name" value="CN_hydrolase"/>
    <property type="match status" value="1"/>
</dbReference>
<organism evidence="3 4">
    <name type="scientific">Tetrabaena socialis</name>
    <dbReference type="NCBI Taxonomy" id="47790"/>
    <lineage>
        <taxon>Eukaryota</taxon>
        <taxon>Viridiplantae</taxon>
        <taxon>Chlorophyta</taxon>
        <taxon>core chlorophytes</taxon>
        <taxon>Chlorophyceae</taxon>
        <taxon>CS clade</taxon>
        <taxon>Chlamydomonadales</taxon>
        <taxon>Tetrabaenaceae</taxon>
        <taxon>Tetrabaena</taxon>
    </lineage>
</organism>
<protein>
    <submittedName>
        <fullName evidence="3">N-carbamoylputrescine amidase</fullName>
    </submittedName>
</protein>
<keyword evidence="1" id="KW-0378">Hydrolase</keyword>
<accession>A0A2J7ZYS0</accession>
<dbReference type="GO" id="GO:0050126">
    <property type="term" value="F:N-carbamoylputrescine amidase activity"/>
    <property type="evidence" value="ECO:0007669"/>
    <property type="project" value="TreeGrafter"/>
</dbReference>
<evidence type="ECO:0000256" key="1">
    <source>
        <dbReference type="ARBA" id="ARBA00022801"/>
    </source>
</evidence>
<dbReference type="PANTHER" id="PTHR43674">
    <property type="entry name" value="NITRILASE C965.09-RELATED"/>
    <property type="match status" value="1"/>
</dbReference>
<dbReference type="PANTHER" id="PTHR43674:SF2">
    <property type="entry name" value="BETA-UREIDOPROPIONASE"/>
    <property type="match status" value="1"/>
</dbReference>
<reference evidence="3 4" key="1">
    <citation type="journal article" date="2017" name="Mol. Biol. Evol.">
        <title>The 4-celled Tetrabaena socialis nuclear genome reveals the essential components for genetic control of cell number at the origin of multicellularity in the volvocine lineage.</title>
        <authorList>
            <person name="Featherston J."/>
            <person name="Arakaki Y."/>
            <person name="Hanschen E.R."/>
            <person name="Ferris P.J."/>
            <person name="Michod R.E."/>
            <person name="Olson B.J.S.C."/>
            <person name="Nozaki H."/>
            <person name="Durand P.M."/>
        </authorList>
    </citation>
    <scope>NUCLEOTIDE SEQUENCE [LARGE SCALE GENOMIC DNA]</scope>
    <source>
        <strain evidence="3 4">NIES-571</strain>
    </source>
</reference>
<dbReference type="SUPFAM" id="SSF56317">
    <property type="entry name" value="Carbon-nitrogen hydrolase"/>
    <property type="match status" value="1"/>
</dbReference>
<comment type="caution">
    <text evidence="3">The sequence shown here is derived from an EMBL/GenBank/DDBJ whole genome shotgun (WGS) entry which is preliminary data.</text>
</comment>
<dbReference type="OrthoDB" id="412018at2759"/>